<name>A0ABW7Q9A6_9MICO</name>
<evidence type="ECO:0000313" key="2">
    <source>
        <dbReference type="Proteomes" id="UP001610861"/>
    </source>
</evidence>
<organism evidence="1 2">
    <name type="scientific">Microbacterium alkaliflavum</name>
    <dbReference type="NCBI Taxonomy" id="3248839"/>
    <lineage>
        <taxon>Bacteria</taxon>
        <taxon>Bacillati</taxon>
        <taxon>Actinomycetota</taxon>
        <taxon>Actinomycetes</taxon>
        <taxon>Micrococcales</taxon>
        <taxon>Microbacteriaceae</taxon>
        <taxon>Microbacterium</taxon>
    </lineage>
</organism>
<comment type="caution">
    <text evidence="1">The sequence shown here is derived from an EMBL/GenBank/DDBJ whole genome shotgun (WGS) entry which is preliminary data.</text>
</comment>
<gene>
    <name evidence="1" type="ORF">ACH3VR_13940</name>
</gene>
<keyword evidence="2" id="KW-1185">Reference proteome</keyword>
<sequence length="71" mass="7807">MPFHDDSSDPEAEWILAASDQLRAWALVLETDRGADETGTLALTLLALCEAQSRIIGELASRVTTLEVEHR</sequence>
<dbReference type="EMBL" id="JBIQWL010000004">
    <property type="protein sequence ID" value="MFH8251470.1"/>
    <property type="molecule type" value="Genomic_DNA"/>
</dbReference>
<reference evidence="1 2" key="1">
    <citation type="submission" date="2024-09" db="EMBL/GenBank/DDBJ databases">
        <authorList>
            <person name="Pan X."/>
        </authorList>
    </citation>
    <scope>NUCLEOTIDE SEQUENCE [LARGE SCALE GENOMIC DNA]</scope>
    <source>
        <strain evidence="1 2">B2969</strain>
    </source>
</reference>
<dbReference type="RefSeq" id="WP_397556911.1">
    <property type="nucleotide sequence ID" value="NZ_JBIQWL010000004.1"/>
</dbReference>
<evidence type="ECO:0000313" key="1">
    <source>
        <dbReference type="EMBL" id="MFH8251470.1"/>
    </source>
</evidence>
<dbReference type="Proteomes" id="UP001610861">
    <property type="component" value="Unassembled WGS sequence"/>
</dbReference>
<protein>
    <submittedName>
        <fullName evidence="1">Uncharacterized protein</fullName>
    </submittedName>
</protein>
<proteinExistence type="predicted"/>
<accession>A0ABW7Q9A6</accession>